<keyword evidence="2" id="KW-0732">Signal</keyword>
<gene>
    <name evidence="3" type="ORF">EET67_24200</name>
</gene>
<feature type="region of interest" description="Disordered" evidence="1">
    <location>
        <begin position="78"/>
        <end position="99"/>
    </location>
</feature>
<evidence type="ECO:0000313" key="4">
    <source>
        <dbReference type="Proteomes" id="UP000281647"/>
    </source>
</evidence>
<dbReference type="RefSeq" id="WP_128628772.1">
    <property type="nucleotide sequence ID" value="NZ_RKST01000054.1"/>
</dbReference>
<evidence type="ECO:0000313" key="3">
    <source>
        <dbReference type="EMBL" id="RUM95279.1"/>
    </source>
</evidence>
<reference evidence="3 4" key="1">
    <citation type="submission" date="2018-11" db="EMBL/GenBank/DDBJ databases">
        <title>Pseudaminobacter arsenicus sp. nov., an arsenic-resistant bacterium isolated from arsenic-rich aquifers.</title>
        <authorList>
            <person name="Mu Y."/>
        </authorList>
    </citation>
    <scope>NUCLEOTIDE SEQUENCE [LARGE SCALE GENOMIC DNA]</scope>
    <source>
        <strain evidence="3 4">CB3</strain>
    </source>
</reference>
<dbReference type="AlphaFoldDB" id="A0A432UZD2"/>
<keyword evidence="4" id="KW-1185">Reference proteome</keyword>
<evidence type="ECO:0000256" key="1">
    <source>
        <dbReference type="SAM" id="MobiDB-lite"/>
    </source>
</evidence>
<dbReference type="EMBL" id="RKST01000054">
    <property type="protein sequence ID" value="RUM95279.1"/>
    <property type="molecule type" value="Genomic_DNA"/>
</dbReference>
<comment type="caution">
    <text evidence="3">The sequence shown here is derived from an EMBL/GenBank/DDBJ whole genome shotgun (WGS) entry which is preliminary data.</text>
</comment>
<proteinExistence type="predicted"/>
<accession>A0A432UZD2</accession>
<evidence type="ECO:0000256" key="2">
    <source>
        <dbReference type="SAM" id="SignalP"/>
    </source>
</evidence>
<feature type="signal peptide" evidence="2">
    <location>
        <begin position="1"/>
        <end position="27"/>
    </location>
</feature>
<feature type="chain" id="PRO_5019242076" description="DUF3551 domain-containing protein" evidence="2">
    <location>
        <begin position="28"/>
        <end position="99"/>
    </location>
</feature>
<protein>
    <recommendedName>
        <fullName evidence="5">DUF3551 domain-containing protein</fullName>
    </recommendedName>
</protein>
<organism evidence="3 4">
    <name type="scientific">Borborobacter arsenicus</name>
    <dbReference type="NCBI Taxonomy" id="1851146"/>
    <lineage>
        <taxon>Bacteria</taxon>
        <taxon>Pseudomonadati</taxon>
        <taxon>Pseudomonadota</taxon>
        <taxon>Alphaproteobacteria</taxon>
        <taxon>Hyphomicrobiales</taxon>
        <taxon>Phyllobacteriaceae</taxon>
        <taxon>Borborobacter</taxon>
    </lineage>
</organism>
<name>A0A432UZD2_9HYPH</name>
<dbReference type="OrthoDB" id="8456152at2"/>
<evidence type="ECO:0008006" key="5">
    <source>
        <dbReference type="Google" id="ProtNLM"/>
    </source>
</evidence>
<sequence>MNIQGRSRWLVAAAAFNFLALPVAAQALSDVVRADPSCRQFNDGCSICLVTRTGLACSTPGIACIKKHWVCADEELAPISKRPPPSAQNVTLDPTEKNR</sequence>
<dbReference type="Proteomes" id="UP000281647">
    <property type="component" value="Unassembled WGS sequence"/>
</dbReference>